<feature type="transmembrane region" description="Helical" evidence="1">
    <location>
        <begin position="43"/>
        <end position="60"/>
    </location>
</feature>
<dbReference type="EMBL" id="FOUE01000003">
    <property type="protein sequence ID" value="SFM39309.1"/>
    <property type="molecule type" value="Genomic_DNA"/>
</dbReference>
<keyword evidence="1" id="KW-0472">Membrane</keyword>
<evidence type="ECO:0000313" key="2">
    <source>
        <dbReference type="EMBL" id="SFM39309.1"/>
    </source>
</evidence>
<dbReference type="AlphaFoldDB" id="A0A1I4QGX1"/>
<name>A0A1I4QGX1_9GAMM</name>
<proteinExistence type="predicted"/>
<keyword evidence="3" id="KW-1185">Reference proteome</keyword>
<evidence type="ECO:0000313" key="3">
    <source>
        <dbReference type="Proteomes" id="UP000198519"/>
    </source>
</evidence>
<keyword evidence="1" id="KW-0812">Transmembrane</keyword>
<accession>A0A1I4QGX1</accession>
<dbReference type="OrthoDB" id="6371335at2"/>
<organism evidence="2 3">
    <name type="scientific">Marinobacter zhejiangensis</name>
    <dbReference type="NCBI Taxonomy" id="488535"/>
    <lineage>
        <taxon>Bacteria</taxon>
        <taxon>Pseudomonadati</taxon>
        <taxon>Pseudomonadota</taxon>
        <taxon>Gammaproteobacteria</taxon>
        <taxon>Pseudomonadales</taxon>
        <taxon>Marinobacteraceae</taxon>
        <taxon>Marinobacter</taxon>
    </lineage>
</organism>
<reference evidence="3" key="1">
    <citation type="submission" date="2016-10" db="EMBL/GenBank/DDBJ databases">
        <authorList>
            <person name="Varghese N."/>
            <person name="Submissions S."/>
        </authorList>
    </citation>
    <scope>NUCLEOTIDE SEQUENCE [LARGE SCALE GENOMIC DNA]</scope>
    <source>
        <strain evidence="3">CGMCC 1.7061</strain>
    </source>
</reference>
<sequence>MSPTMKACSKALLTALINGGLAFVLMVLVEFAVSGTLHVTEPYLWAGLLVCLVVFVAQFLRQRHLCRSCDN</sequence>
<gene>
    <name evidence="2" type="ORF">SAMN04487963_2386</name>
</gene>
<protein>
    <submittedName>
        <fullName evidence="2">Uncharacterized protein</fullName>
    </submittedName>
</protein>
<evidence type="ECO:0000256" key="1">
    <source>
        <dbReference type="SAM" id="Phobius"/>
    </source>
</evidence>
<keyword evidence="1" id="KW-1133">Transmembrane helix</keyword>
<dbReference type="Proteomes" id="UP000198519">
    <property type="component" value="Unassembled WGS sequence"/>
</dbReference>
<feature type="transmembrane region" description="Helical" evidence="1">
    <location>
        <begin position="12"/>
        <end position="37"/>
    </location>
</feature>